<dbReference type="InterPro" id="IPR038050">
    <property type="entry name" value="Neuro_actylchol_rec"/>
</dbReference>
<dbReference type="GO" id="GO:0004888">
    <property type="term" value="F:transmembrane signaling receptor activity"/>
    <property type="evidence" value="ECO:0007669"/>
    <property type="project" value="InterPro"/>
</dbReference>
<gene>
    <name evidence="8" type="ORF">CINCED_3A019182</name>
</gene>
<feature type="signal peptide" evidence="6">
    <location>
        <begin position="1"/>
        <end position="24"/>
    </location>
</feature>
<dbReference type="InterPro" id="IPR006201">
    <property type="entry name" value="Neur_channel"/>
</dbReference>
<dbReference type="EMBL" id="CABPRJ010001430">
    <property type="protein sequence ID" value="VVC36086.1"/>
    <property type="molecule type" value="Genomic_DNA"/>
</dbReference>
<proteinExistence type="predicted"/>
<dbReference type="SUPFAM" id="SSF90112">
    <property type="entry name" value="Neurotransmitter-gated ion-channel transmembrane pore"/>
    <property type="match status" value="1"/>
</dbReference>
<dbReference type="Gene3D" id="1.20.58.390">
    <property type="entry name" value="Neurotransmitter-gated ion-channel transmembrane domain"/>
    <property type="match status" value="1"/>
</dbReference>
<dbReference type="PANTHER" id="PTHR18945">
    <property type="entry name" value="NEUROTRANSMITTER GATED ION CHANNEL"/>
    <property type="match status" value="1"/>
</dbReference>
<evidence type="ECO:0000313" key="9">
    <source>
        <dbReference type="Proteomes" id="UP000325440"/>
    </source>
</evidence>
<evidence type="ECO:0000256" key="2">
    <source>
        <dbReference type="ARBA" id="ARBA00022692"/>
    </source>
</evidence>
<sequence length="408" mass="47427">MLRNHRIGLALLLFVATQLCTLNAARVLYNASVEYNLRKHIFKDYDKVVIPATRGSFLKVNMRMMIKNAELDYEKSQMILSTWFIANWNDDRLIWDPEQYEQVNSIIVDHREIWHPDVMAFNNVDANMEDDRTRVNSVVNNTGSVIWVEPVQYNIHCQTDTTHWPHDTQTGVLRLGSWMYLGNVLNLTTDNDEVEVASSHSEWDILNVYKERNVRFYPCCPDEQYIDIEYSITIKRKVHPYQSVIYIPALCNALFNLLTFWLPHTDNYCKLFVNMFNALFVALTILIMYSKVPTVTSTVPLIVVYYTYSLGLIAITIVISLAVKGMSAMSRPLPYGITQFLHSNYLVYLGIDIMNDSVADCHMLCEPEETNGQMADLKARQMFARVIDRMCFIVFIFIYLILLLRFMP</sequence>
<name>A0A5E4N0H8_9HEMI</name>
<keyword evidence="6" id="KW-0732">Signal</keyword>
<accession>A0A5E4N0H8</accession>
<feature type="transmembrane region" description="Helical" evidence="5">
    <location>
        <begin position="244"/>
        <end position="262"/>
    </location>
</feature>
<evidence type="ECO:0000256" key="1">
    <source>
        <dbReference type="ARBA" id="ARBA00004141"/>
    </source>
</evidence>
<feature type="domain" description="Neurotransmitter-gated ion-channel ligand-binding" evidence="7">
    <location>
        <begin position="35"/>
        <end position="238"/>
    </location>
</feature>
<dbReference type="GO" id="GO:0005230">
    <property type="term" value="F:extracellular ligand-gated monoatomic ion channel activity"/>
    <property type="evidence" value="ECO:0007669"/>
    <property type="project" value="InterPro"/>
</dbReference>
<feature type="transmembrane region" description="Helical" evidence="5">
    <location>
        <begin position="271"/>
        <end position="290"/>
    </location>
</feature>
<evidence type="ECO:0000259" key="7">
    <source>
        <dbReference type="Pfam" id="PF02931"/>
    </source>
</evidence>
<keyword evidence="2 5" id="KW-0812">Transmembrane</keyword>
<keyword evidence="4 5" id="KW-0472">Membrane</keyword>
<dbReference type="InterPro" id="IPR006202">
    <property type="entry name" value="Neur_chan_lig-bd"/>
</dbReference>
<dbReference type="Proteomes" id="UP000325440">
    <property type="component" value="Unassembled WGS sequence"/>
</dbReference>
<dbReference type="InterPro" id="IPR036734">
    <property type="entry name" value="Neur_chan_lig-bd_sf"/>
</dbReference>
<feature type="chain" id="PRO_5023142635" evidence="6">
    <location>
        <begin position="25"/>
        <end position="408"/>
    </location>
</feature>
<organism evidence="8 9">
    <name type="scientific">Cinara cedri</name>
    <dbReference type="NCBI Taxonomy" id="506608"/>
    <lineage>
        <taxon>Eukaryota</taxon>
        <taxon>Metazoa</taxon>
        <taxon>Ecdysozoa</taxon>
        <taxon>Arthropoda</taxon>
        <taxon>Hexapoda</taxon>
        <taxon>Insecta</taxon>
        <taxon>Pterygota</taxon>
        <taxon>Neoptera</taxon>
        <taxon>Paraneoptera</taxon>
        <taxon>Hemiptera</taxon>
        <taxon>Sternorrhyncha</taxon>
        <taxon>Aphidomorpha</taxon>
        <taxon>Aphidoidea</taxon>
        <taxon>Aphididae</taxon>
        <taxon>Lachninae</taxon>
        <taxon>Cinara</taxon>
    </lineage>
</organism>
<dbReference type="Gene3D" id="2.70.170.10">
    <property type="entry name" value="Neurotransmitter-gated ion-channel ligand-binding domain"/>
    <property type="match status" value="1"/>
</dbReference>
<evidence type="ECO:0000313" key="8">
    <source>
        <dbReference type="EMBL" id="VVC36086.1"/>
    </source>
</evidence>
<dbReference type="AlphaFoldDB" id="A0A5E4N0H8"/>
<dbReference type="FunFam" id="2.70.170.10:FF:000028">
    <property type="entry name" value="AcetylCholine Receptor"/>
    <property type="match status" value="1"/>
</dbReference>
<dbReference type="SUPFAM" id="SSF63712">
    <property type="entry name" value="Nicotinic receptor ligand binding domain-like"/>
    <property type="match status" value="1"/>
</dbReference>
<evidence type="ECO:0000256" key="3">
    <source>
        <dbReference type="ARBA" id="ARBA00022989"/>
    </source>
</evidence>
<keyword evidence="9" id="KW-1185">Reference proteome</keyword>
<dbReference type="GO" id="GO:0016020">
    <property type="term" value="C:membrane"/>
    <property type="evidence" value="ECO:0007669"/>
    <property type="project" value="UniProtKB-SubCell"/>
</dbReference>
<dbReference type="OrthoDB" id="410315at2759"/>
<comment type="subcellular location">
    <subcellularLocation>
        <location evidence="1">Membrane</location>
        <topology evidence="1">Multi-pass membrane protein</topology>
    </subcellularLocation>
</comment>
<keyword evidence="3 5" id="KW-1133">Transmembrane helix</keyword>
<dbReference type="Pfam" id="PF02931">
    <property type="entry name" value="Neur_chan_LBD"/>
    <property type="match status" value="1"/>
</dbReference>
<evidence type="ECO:0000256" key="5">
    <source>
        <dbReference type="SAM" id="Phobius"/>
    </source>
</evidence>
<dbReference type="InterPro" id="IPR036719">
    <property type="entry name" value="Neuro-gated_channel_TM_sf"/>
</dbReference>
<feature type="transmembrane region" description="Helical" evidence="5">
    <location>
        <begin position="386"/>
        <end position="407"/>
    </location>
</feature>
<protein>
    <submittedName>
        <fullName evidence="8">Neurotransmitter-gated ion-channel transmembrane domain,Neurotransmitter-gated ion-channel ligand-binding</fullName>
    </submittedName>
</protein>
<feature type="transmembrane region" description="Helical" evidence="5">
    <location>
        <begin position="302"/>
        <end position="323"/>
    </location>
</feature>
<reference evidence="8 9" key="1">
    <citation type="submission" date="2019-08" db="EMBL/GenBank/DDBJ databases">
        <authorList>
            <person name="Alioto T."/>
            <person name="Alioto T."/>
            <person name="Gomez Garrido J."/>
        </authorList>
    </citation>
    <scope>NUCLEOTIDE SEQUENCE [LARGE SCALE GENOMIC DNA]</scope>
</reference>
<evidence type="ECO:0000256" key="4">
    <source>
        <dbReference type="ARBA" id="ARBA00023136"/>
    </source>
</evidence>
<evidence type="ECO:0000256" key="6">
    <source>
        <dbReference type="SAM" id="SignalP"/>
    </source>
</evidence>